<dbReference type="SUPFAM" id="SSF54292">
    <property type="entry name" value="2Fe-2S ferredoxin-like"/>
    <property type="match status" value="1"/>
</dbReference>
<evidence type="ECO:0000256" key="7">
    <source>
        <dbReference type="ARBA" id="ARBA00023014"/>
    </source>
</evidence>
<dbReference type="GO" id="GO:0009055">
    <property type="term" value="F:electron transfer activity"/>
    <property type="evidence" value="ECO:0007669"/>
    <property type="project" value="InterPro"/>
</dbReference>
<evidence type="ECO:0000256" key="1">
    <source>
        <dbReference type="ARBA" id="ARBA00007874"/>
    </source>
</evidence>
<dbReference type="Pfam" id="PF00111">
    <property type="entry name" value="Fer2"/>
    <property type="match status" value="1"/>
</dbReference>
<reference evidence="11" key="1">
    <citation type="submission" date="2021-01" db="EMBL/GenBank/DDBJ databases">
        <authorList>
            <person name="Corre E."/>
            <person name="Pelletier E."/>
            <person name="Niang G."/>
            <person name="Scheremetjew M."/>
            <person name="Finn R."/>
            <person name="Kale V."/>
            <person name="Holt S."/>
            <person name="Cochrane G."/>
            <person name="Meng A."/>
            <person name="Brown T."/>
            <person name="Cohen L."/>
        </authorList>
    </citation>
    <scope>NUCLEOTIDE SEQUENCE</scope>
    <source>
        <strain evidence="11">UTEX LB 985</strain>
    </source>
</reference>
<evidence type="ECO:0000259" key="10">
    <source>
        <dbReference type="PROSITE" id="PS51085"/>
    </source>
</evidence>
<keyword evidence="4 8" id="KW-0479">Metal-binding</keyword>
<dbReference type="InterPro" id="IPR012675">
    <property type="entry name" value="Beta-grasp_dom_sf"/>
</dbReference>
<dbReference type="Gene3D" id="3.10.20.30">
    <property type="match status" value="1"/>
</dbReference>
<accession>A0A7S2D9B0</accession>
<comment type="cofactor">
    <cofactor evidence="8">
        <name>[2Fe-2S] cluster</name>
        <dbReference type="ChEBI" id="CHEBI:190135"/>
    </cofactor>
    <text evidence="8">Binds 1 [2Fe-2S] cluster.</text>
</comment>
<keyword evidence="5 8" id="KW-0249">Electron transport</keyword>
<dbReference type="PANTHER" id="PTHR43112">
    <property type="entry name" value="FERREDOXIN"/>
    <property type="match status" value="1"/>
</dbReference>
<sequence length="203" mass="21625">MSSTAVLLFVCLPSWSTAFTAAPRFASYSAFGRCASLTMGRSTFPLPDPPPGFAGAQWAPHVFPPFPKWKPPASNIVNAPVIAAPAPAPAPAAPRPAPAADKSTYTVTLKNPDGDQAFECEPDMYLLDQVEELDNADDFEHLPYACRAGSCSACAGKLISGTVDTSACSFLTEEQKQAGWVLTCTCKPTSDCVIETHKEDDMY</sequence>
<dbReference type="InterPro" id="IPR010241">
    <property type="entry name" value="Fd_pln"/>
</dbReference>
<name>A0A7S2D9B0_9EUKA</name>
<dbReference type="CDD" id="cd00207">
    <property type="entry name" value="fer2"/>
    <property type="match status" value="1"/>
</dbReference>
<comment type="similarity">
    <text evidence="1 8">Belongs to the 2Fe2S plant-type ferredoxin family.</text>
</comment>
<dbReference type="GO" id="GO:0022900">
    <property type="term" value="P:electron transport chain"/>
    <property type="evidence" value="ECO:0007669"/>
    <property type="project" value="InterPro"/>
</dbReference>
<keyword evidence="8" id="KW-0934">Plastid</keyword>
<dbReference type="InterPro" id="IPR006058">
    <property type="entry name" value="2Fe2S_fd_BS"/>
</dbReference>
<evidence type="ECO:0000256" key="3">
    <source>
        <dbReference type="ARBA" id="ARBA00022714"/>
    </source>
</evidence>
<dbReference type="InterPro" id="IPR001041">
    <property type="entry name" value="2Fe-2S_ferredoxin-type"/>
</dbReference>
<evidence type="ECO:0000256" key="2">
    <source>
        <dbReference type="ARBA" id="ARBA00022448"/>
    </source>
</evidence>
<dbReference type="InterPro" id="IPR036010">
    <property type="entry name" value="2Fe-2S_ferredoxin-like_sf"/>
</dbReference>
<dbReference type="GO" id="GO:0009507">
    <property type="term" value="C:chloroplast"/>
    <property type="evidence" value="ECO:0007669"/>
    <property type="project" value="UniProtKB-SubCell"/>
</dbReference>
<evidence type="ECO:0000313" key="11">
    <source>
        <dbReference type="EMBL" id="CAD9447954.1"/>
    </source>
</evidence>
<dbReference type="GO" id="GO:0051537">
    <property type="term" value="F:2 iron, 2 sulfur cluster binding"/>
    <property type="evidence" value="ECO:0007669"/>
    <property type="project" value="UniProtKB-KW"/>
</dbReference>
<keyword evidence="3 8" id="KW-0001">2Fe-2S</keyword>
<keyword evidence="8" id="KW-0150">Chloroplast</keyword>
<proteinExistence type="inferred from homology"/>
<protein>
    <recommendedName>
        <fullName evidence="8">Ferredoxin</fullName>
    </recommendedName>
</protein>
<comment type="function">
    <text evidence="8">Ferredoxins are iron-sulfur proteins that transfer electrons in a wide variety of metabolic reactions.</text>
</comment>
<keyword evidence="7 8" id="KW-0411">Iron-sulfur</keyword>
<keyword evidence="9" id="KW-0732">Signal</keyword>
<dbReference type="PROSITE" id="PS51085">
    <property type="entry name" value="2FE2S_FER_2"/>
    <property type="match status" value="1"/>
</dbReference>
<dbReference type="AlphaFoldDB" id="A0A7S2D9B0"/>
<keyword evidence="6 8" id="KW-0408">Iron</keyword>
<feature type="signal peptide" evidence="9">
    <location>
        <begin position="1"/>
        <end position="18"/>
    </location>
</feature>
<evidence type="ECO:0000256" key="4">
    <source>
        <dbReference type="ARBA" id="ARBA00022723"/>
    </source>
</evidence>
<comment type="subcellular location">
    <subcellularLocation>
        <location evidence="8">Plastid</location>
        <location evidence="8">Chloroplast</location>
    </subcellularLocation>
</comment>
<evidence type="ECO:0000256" key="9">
    <source>
        <dbReference type="SAM" id="SignalP"/>
    </source>
</evidence>
<gene>
    <name evidence="11" type="ORF">CBRE1094_LOCUS15027</name>
</gene>
<dbReference type="PROSITE" id="PS00197">
    <property type="entry name" value="2FE2S_FER_1"/>
    <property type="match status" value="1"/>
</dbReference>
<evidence type="ECO:0000256" key="8">
    <source>
        <dbReference type="RuleBase" id="RU364001"/>
    </source>
</evidence>
<evidence type="ECO:0000256" key="5">
    <source>
        <dbReference type="ARBA" id="ARBA00022982"/>
    </source>
</evidence>
<dbReference type="GO" id="GO:0046872">
    <property type="term" value="F:metal ion binding"/>
    <property type="evidence" value="ECO:0007669"/>
    <property type="project" value="UniProtKB-KW"/>
</dbReference>
<dbReference type="EMBL" id="HBGU01027631">
    <property type="protein sequence ID" value="CAD9447954.1"/>
    <property type="molecule type" value="Transcribed_RNA"/>
</dbReference>
<organism evidence="11">
    <name type="scientific">Haptolina brevifila</name>
    <dbReference type="NCBI Taxonomy" id="156173"/>
    <lineage>
        <taxon>Eukaryota</taxon>
        <taxon>Haptista</taxon>
        <taxon>Haptophyta</taxon>
        <taxon>Prymnesiophyceae</taxon>
        <taxon>Prymnesiales</taxon>
        <taxon>Prymnesiaceae</taxon>
        <taxon>Haptolina</taxon>
    </lineage>
</organism>
<dbReference type="PANTHER" id="PTHR43112:SF3">
    <property type="entry name" value="FERREDOXIN-2, CHLOROPLASTIC"/>
    <property type="match status" value="1"/>
</dbReference>
<keyword evidence="2 8" id="KW-0813">Transport</keyword>
<evidence type="ECO:0000256" key="6">
    <source>
        <dbReference type="ARBA" id="ARBA00023004"/>
    </source>
</evidence>
<feature type="domain" description="2Fe-2S ferredoxin-type" evidence="10">
    <location>
        <begin position="105"/>
        <end position="200"/>
    </location>
</feature>
<feature type="chain" id="PRO_5031229594" description="Ferredoxin" evidence="9">
    <location>
        <begin position="19"/>
        <end position="203"/>
    </location>
</feature>
<dbReference type="NCBIfam" id="TIGR02008">
    <property type="entry name" value="fdx_plant"/>
    <property type="match status" value="1"/>
</dbReference>